<dbReference type="Pfam" id="PF04969">
    <property type="entry name" value="CS"/>
    <property type="match status" value="1"/>
</dbReference>
<dbReference type="EMBL" id="BPWL01000011">
    <property type="protein sequence ID" value="GJJ15759.1"/>
    <property type="molecule type" value="Genomic_DNA"/>
</dbReference>
<dbReference type="GO" id="GO:0005737">
    <property type="term" value="C:cytoplasm"/>
    <property type="evidence" value="ECO:0007669"/>
    <property type="project" value="UniProtKB-SubCell"/>
</dbReference>
<sequence length="1002" mass="110749">MPHLAPIRALLNPHFEGYKLSFSPSPNLQQFSLPQPVNQARSGLSSLGFQKVASRVRHNHLGVGDDIAVYISENGGVFAVDANDDSSPIRQVFQLPEFVSDPKRTQGEYPSAAHISSNLWFIADGHGGANLVRIPKDGPAELLSTFEHVVDDDTIPTPFQLHSVAVIDHETAVTLVSTTVPHVQLPETKHKDQPLFDIWGLRFPLSNTKPVDLAEKPLPMVPLFRRRGTHIPFYSTYFPTIHSFLILSGSAYTNINTLPPEEYIPSPDEYAPIPRLGDIDEGSFDLNSSSSSTSIPPPYSWTQTNDSVTVAFALPGTTTKECIRVLFGRGTISLTAGHPPLPQPFYNNAPLWDSIDVGSSLWTWERPPDLDGTVGHPKAGLLTLHLEKANQGTRWSSLFAQGFEHAEIPETIDPSELAHIRDMLDKYTATIRDGGGGADLGHGVPSLVEGELDVSVDEVVGRRAFCTWVGVNEGFTPEPLTDDIPATILSVPIPVSGSEKENLEMPFTLIAKHDIDGALFTCETSPDLEKTLLPSWTHTQTYSALSFVLASKQDTRFTYHYQQPQEPSNGTSSNPPQRDGVVFAFESGSRSSGSANVYTYRSSKRGDKQTRQGVFQMRPGSGALVGAGVVHLNKGEPVLICLSPWLPNSTDFVNEKARKETAQAIHEACVNYGFFYLDISSYVNITETDELVRLAREFFALPQEEKDLLSLRNEDHARGYARLNENVTAGKADNHEGLDFYRPVENTDKTKPLWGNNQWPTVEGFREKYEVWVDKMKVLGCIVMGAMAEGLGLTTEEWESLRSQVDDSFWVMRVIGYPPLPDDHDGISCGAHKFLYADPTPGALQVYLRKLPNNTNNIDDGYAEKGKWINADPIQGCVVCNIGESYYMPNLLMKKNDADNLRKWNVLQGLVSFPVRFVRVKLGSVLILVLRCRIPFFFEPNFDAFIDPLPSAIALARHIIKPTESVGGGKRSGKTYKPVMYGEFLMKKVGNNFSSSGSGKYA</sequence>
<evidence type="ECO:0000313" key="8">
    <source>
        <dbReference type="EMBL" id="GJJ15759.1"/>
    </source>
</evidence>
<keyword evidence="5" id="KW-0539">Nucleus</keyword>
<dbReference type="AlphaFoldDB" id="A0AAV5ASN8"/>
<dbReference type="Proteomes" id="UP001050691">
    <property type="component" value="Unassembled WGS sequence"/>
</dbReference>
<dbReference type="CDD" id="cd06467">
    <property type="entry name" value="p23_NUDC_like"/>
    <property type="match status" value="1"/>
</dbReference>
<dbReference type="Gene3D" id="2.60.40.790">
    <property type="match status" value="1"/>
</dbReference>
<evidence type="ECO:0000256" key="6">
    <source>
        <dbReference type="SAM" id="MobiDB-lite"/>
    </source>
</evidence>
<evidence type="ECO:0000256" key="2">
    <source>
        <dbReference type="ARBA" id="ARBA00004496"/>
    </source>
</evidence>
<name>A0AAV5ASN8_9AGAM</name>
<dbReference type="PROSITE" id="PS51203">
    <property type="entry name" value="CS"/>
    <property type="match status" value="1"/>
</dbReference>
<organism evidence="8 9">
    <name type="scientific">Clathrus columnatus</name>
    <dbReference type="NCBI Taxonomy" id="1419009"/>
    <lineage>
        <taxon>Eukaryota</taxon>
        <taxon>Fungi</taxon>
        <taxon>Dikarya</taxon>
        <taxon>Basidiomycota</taxon>
        <taxon>Agaricomycotina</taxon>
        <taxon>Agaricomycetes</taxon>
        <taxon>Phallomycetidae</taxon>
        <taxon>Phallales</taxon>
        <taxon>Clathraceae</taxon>
        <taxon>Clathrus</taxon>
    </lineage>
</organism>
<gene>
    <name evidence="8" type="ORF">Clacol_010037</name>
</gene>
<feature type="region of interest" description="Disordered" evidence="6">
    <location>
        <begin position="562"/>
        <end position="612"/>
    </location>
</feature>
<protein>
    <recommendedName>
        <fullName evidence="3">NudC domain-containing protein 1</fullName>
    </recommendedName>
</protein>
<dbReference type="InterPro" id="IPR008978">
    <property type="entry name" value="HSP20-like_chaperone"/>
</dbReference>
<evidence type="ECO:0000313" key="9">
    <source>
        <dbReference type="Proteomes" id="UP001050691"/>
    </source>
</evidence>
<feature type="domain" description="CS" evidence="7">
    <location>
        <begin position="294"/>
        <end position="399"/>
    </location>
</feature>
<keyword evidence="9" id="KW-1185">Reference proteome</keyword>
<dbReference type="GO" id="GO:0005634">
    <property type="term" value="C:nucleus"/>
    <property type="evidence" value="ECO:0007669"/>
    <property type="project" value="UniProtKB-SubCell"/>
</dbReference>
<keyword evidence="4" id="KW-0963">Cytoplasm</keyword>
<accession>A0AAV5ASN8</accession>
<evidence type="ECO:0000256" key="3">
    <source>
        <dbReference type="ARBA" id="ARBA00018915"/>
    </source>
</evidence>
<dbReference type="SUPFAM" id="SSF51197">
    <property type="entry name" value="Clavaminate synthase-like"/>
    <property type="match status" value="1"/>
</dbReference>
<evidence type="ECO:0000256" key="1">
    <source>
        <dbReference type="ARBA" id="ARBA00004123"/>
    </source>
</evidence>
<dbReference type="PANTHER" id="PTHR21664:SF1">
    <property type="entry name" value="NUDC DOMAIN-CONTAINING PROTEIN 1"/>
    <property type="match status" value="1"/>
</dbReference>
<feature type="compositionally biased region" description="Polar residues" evidence="6">
    <location>
        <begin position="562"/>
        <end position="576"/>
    </location>
</feature>
<evidence type="ECO:0000259" key="7">
    <source>
        <dbReference type="PROSITE" id="PS51203"/>
    </source>
</evidence>
<comment type="caution">
    <text evidence="8">The sequence shown here is derived from an EMBL/GenBank/DDBJ whole genome shotgun (WGS) entry which is preliminary data.</text>
</comment>
<dbReference type="Pfam" id="PF14226">
    <property type="entry name" value="DIOX_N"/>
    <property type="match status" value="1"/>
</dbReference>
<dbReference type="InterPro" id="IPR037895">
    <property type="entry name" value="NUDCD1"/>
</dbReference>
<evidence type="ECO:0000256" key="5">
    <source>
        <dbReference type="ARBA" id="ARBA00023242"/>
    </source>
</evidence>
<dbReference type="InterPro" id="IPR026992">
    <property type="entry name" value="DIOX_N"/>
</dbReference>
<dbReference type="Gene3D" id="2.60.120.330">
    <property type="entry name" value="B-lactam Antibiotic, Isopenicillin N Synthase, Chain"/>
    <property type="match status" value="1"/>
</dbReference>
<dbReference type="InterPro" id="IPR007052">
    <property type="entry name" value="CS_dom"/>
</dbReference>
<reference evidence="8" key="1">
    <citation type="submission" date="2021-10" db="EMBL/GenBank/DDBJ databases">
        <title>De novo Genome Assembly of Clathrus columnatus (Basidiomycota, Fungi) Using Illumina and Nanopore Sequence Data.</title>
        <authorList>
            <person name="Ogiso-Tanaka E."/>
            <person name="Itagaki H."/>
            <person name="Hosoya T."/>
            <person name="Hosaka K."/>
        </authorList>
    </citation>
    <scope>NUCLEOTIDE SEQUENCE</scope>
    <source>
        <strain evidence="8">MO-923</strain>
    </source>
</reference>
<feature type="compositionally biased region" description="Polar residues" evidence="6">
    <location>
        <begin position="588"/>
        <end position="601"/>
    </location>
</feature>
<comment type="subcellular location">
    <subcellularLocation>
        <location evidence="2">Cytoplasm</location>
    </subcellularLocation>
    <subcellularLocation>
        <location evidence="1">Nucleus</location>
    </subcellularLocation>
</comment>
<dbReference type="PANTHER" id="PTHR21664">
    <property type="entry name" value="CHRONIC MYELOGENOUS LEUKEMIA TUMOR ANTIGEN 66"/>
    <property type="match status" value="1"/>
</dbReference>
<dbReference type="SUPFAM" id="SSF49764">
    <property type="entry name" value="HSP20-like chaperones"/>
    <property type="match status" value="1"/>
</dbReference>
<dbReference type="InterPro" id="IPR027443">
    <property type="entry name" value="IPNS-like_sf"/>
</dbReference>
<evidence type="ECO:0000256" key="4">
    <source>
        <dbReference type="ARBA" id="ARBA00022490"/>
    </source>
</evidence>
<proteinExistence type="predicted"/>